<organism evidence="5 6">
    <name type="scientific">Pleomassaria siparia CBS 279.74</name>
    <dbReference type="NCBI Taxonomy" id="1314801"/>
    <lineage>
        <taxon>Eukaryota</taxon>
        <taxon>Fungi</taxon>
        <taxon>Dikarya</taxon>
        <taxon>Ascomycota</taxon>
        <taxon>Pezizomycotina</taxon>
        <taxon>Dothideomycetes</taxon>
        <taxon>Pleosporomycetidae</taxon>
        <taxon>Pleosporales</taxon>
        <taxon>Pleomassariaceae</taxon>
        <taxon>Pleomassaria</taxon>
    </lineage>
</organism>
<comment type="similarity">
    <text evidence="2">Belongs to the MYBBP1A family.</text>
</comment>
<dbReference type="InterPro" id="IPR007015">
    <property type="entry name" value="DNA_pol_V/MYBBP1A"/>
</dbReference>
<accession>A0A6G1KF96</accession>
<keyword evidence="3" id="KW-0539">Nucleus</keyword>
<dbReference type="GO" id="GO:0006355">
    <property type="term" value="P:regulation of DNA-templated transcription"/>
    <property type="evidence" value="ECO:0007669"/>
    <property type="project" value="InterPro"/>
</dbReference>
<comment type="subcellular location">
    <subcellularLocation>
        <location evidence="1">Nucleus</location>
    </subcellularLocation>
</comment>
<dbReference type="GO" id="GO:0000182">
    <property type="term" value="F:rDNA binding"/>
    <property type="evidence" value="ECO:0007669"/>
    <property type="project" value="TreeGrafter"/>
</dbReference>
<dbReference type="OrthoDB" id="342531at2759"/>
<evidence type="ECO:0000256" key="3">
    <source>
        <dbReference type="ARBA" id="ARBA00023242"/>
    </source>
</evidence>
<dbReference type="GO" id="GO:0005730">
    <property type="term" value="C:nucleolus"/>
    <property type="evidence" value="ECO:0007669"/>
    <property type="project" value="InterPro"/>
</dbReference>
<evidence type="ECO:0000256" key="2">
    <source>
        <dbReference type="ARBA" id="ARBA00006809"/>
    </source>
</evidence>
<feature type="compositionally biased region" description="Acidic residues" evidence="4">
    <location>
        <begin position="727"/>
        <end position="749"/>
    </location>
</feature>
<keyword evidence="6" id="KW-1185">Reference proteome</keyword>
<dbReference type="AlphaFoldDB" id="A0A6G1KF96"/>
<dbReference type="Pfam" id="PF04931">
    <property type="entry name" value="DNA_pol_phi"/>
    <property type="match status" value="1"/>
</dbReference>
<protein>
    <recommendedName>
        <fullName evidence="7">DNA polymerase V</fullName>
    </recommendedName>
</protein>
<evidence type="ECO:0000256" key="1">
    <source>
        <dbReference type="ARBA" id="ARBA00004123"/>
    </source>
</evidence>
<dbReference type="EMBL" id="MU005767">
    <property type="protein sequence ID" value="KAF2711450.1"/>
    <property type="molecule type" value="Genomic_DNA"/>
</dbReference>
<dbReference type="PANTHER" id="PTHR13213:SF2">
    <property type="entry name" value="MYB-BINDING PROTEIN 1A"/>
    <property type="match status" value="1"/>
</dbReference>
<feature type="compositionally biased region" description="Low complexity" evidence="4">
    <location>
        <begin position="754"/>
        <end position="763"/>
    </location>
</feature>
<reference evidence="5" key="1">
    <citation type="journal article" date="2020" name="Stud. Mycol.">
        <title>101 Dothideomycetes genomes: a test case for predicting lifestyles and emergence of pathogens.</title>
        <authorList>
            <person name="Haridas S."/>
            <person name="Albert R."/>
            <person name="Binder M."/>
            <person name="Bloem J."/>
            <person name="Labutti K."/>
            <person name="Salamov A."/>
            <person name="Andreopoulos B."/>
            <person name="Baker S."/>
            <person name="Barry K."/>
            <person name="Bills G."/>
            <person name="Bluhm B."/>
            <person name="Cannon C."/>
            <person name="Castanera R."/>
            <person name="Culley D."/>
            <person name="Daum C."/>
            <person name="Ezra D."/>
            <person name="Gonzalez J."/>
            <person name="Henrissat B."/>
            <person name="Kuo A."/>
            <person name="Liang C."/>
            <person name="Lipzen A."/>
            <person name="Lutzoni F."/>
            <person name="Magnuson J."/>
            <person name="Mondo S."/>
            <person name="Nolan M."/>
            <person name="Ohm R."/>
            <person name="Pangilinan J."/>
            <person name="Park H.-J."/>
            <person name="Ramirez L."/>
            <person name="Alfaro M."/>
            <person name="Sun H."/>
            <person name="Tritt A."/>
            <person name="Yoshinaga Y."/>
            <person name="Zwiers L.-H."/>
            <person name="Turgeon B."/>
            <person name="Goodwin S."/>
            <person name="Spatafora J."/>
            <person name="Crous P."/>
            <person name="Grigoriev I."/>
        </authorList>
    </citation>
    <scope>NUCLEOTIDE SEQUENCE</scope>
    <source>
        <strain evidence="5">CBS 279.74</strain>
    </source>
</reference>
<gene>
    <name evidence="5" type="ORF">K504DRAFT_465207</name>
</gene>
<feature type="compositionally biased region" description="Acidic residues" evidence="4">
    <location>
        <begin position="812"/>
        <end position="825"/>
    </location>
</feature>
<dbReference type="InterPro" id="IPR016024">
    <property type="entry name" value="ARM-type_fold"/>
</dbReference>
<evidence type="ECO:0008006" key="7">
    <source>
        <dbReference type="Google" id="ProtNLM"/>
    </source>
</evidence>
<feature type="compositionally biased region" description="Basic and acidic residues" evidence="4">
    <location>
        <begin position="1"/>
        <end position="13"/>
    </location>
</feature>
<evidence type="ECO:0000313" key="6">
    <source>
        <dbReference type="Proteomes" id="UP000799428"/>
    </source>
</evidence>
<evidence type="ECO:0000256" key="4">
    <source>
        <dbReference type="SAM" id="MobiDB-lite"/>
    </source>
</evidence>
<feature type="region of interest" description="Disordered" evidence="4">
    <location>
        <begin position="801"/>
        <end position="825"/>
    </location>
</feature>
<dbReference type="PANTHER" id="PTHR13213">
    <property type="entry name" value="MYB-BINDING PROTEIN 1A FAMILY MEMBER"/>
    <property type="match status" value="1"/>
</dbReference>
<feature type="region of interest" description="Disordered" evidence="4">
    <location>
        <begin position="1"/>
        <end position="25"/>
    </location>
</feature>
<dbReference type="SUPFAM" id="SSF48371">
    <property type="entry name" value="ARM repeat"/>
    <property type="match status" value="1"/>
</dbReference>
<dbReference type="Proteomes" id="UP000799428">
    <property type="component" value="Unassembled WGS sequence"/>
</dbReference>
<feature type="compositionally biased region" description="Acidic residues" evidence="4">
    <location>
        <begin position="764"/>
        <end position="788"/>
    </location>
</feature>
<name>A0A6G1KF96_9PLEO</name>
<proteinExistence type="inferred from homology"/>
<feature type="region of interest" description="Disordered" evidence="4">
    <location>
        <begin position="719"/>
        <end position="788"/>
    </location>
</feature>
<sequence length="1018" mass="114207">MGAKPIKREREPNNGEDACENPVKRRRQVNEADRGLIKLYEDLAAESDEVRLEAAKQLIVKFSPENGPSAHEVEKALHRLIRGLCSQRKAARVGFCITLTELLRQLFGQDKIKIEGFNLEVSSILEMVEKKTKVEGNVPGQERRDHLIGKLFGFKAIMQSSILTEPELAMECWNRALDQIYGMARDVPWLREECGLVLVETLKSSDSKPEFQKCAQEVIERLVANSLVNTPEGVAIWLTVQTHYESVLPEGVWHKKDPLAKKERTRLAKILKEDFRVAPDNAKEENIKSSAVNPNPIFAWNVVLSEILQRDEKNDGKESAKSEFPQFWMDVVDSNLFASSASHERKSWGFKLFASLIAEIPKRAITALFSPNLMRTLINQSRKEDRYLHAASLAALKALQIRVQQKPSSAPTIFVALTSKNGTIDLDRLTKTKTLDQILLSADDEALKKIVRHLGSLILRPETQDQTTADSRRQTISDMLLTVVRNYTRYDNLSTVLDGRDTWLHKILELMVENAYFIPSRTAKTSKMPLPSLSDSSRKVFQERLSSCLTRLIRVRAETRTTVALLVLGMVRSKAASSKTWELVFKAEDSVLETVEKAFGTLDAITAKGATSGNKSATEGFILLYSLTLLQVYDGDGDAIMMLDDLDSSRKAMLKRKKASDVQGQDVFVEIILSFLGNPRTLFRKTAEEVFTIFVSDITSDGLSSLTDVLDTDESLAGQRQLFNQGGDEDEDEDGGSEGEDDESEDSDVEMINGSEGDANDSSSDSDDDEEDEDEDGEEGDDDDDEEDEELANFNNLLALTLQTSKPNADGEASEESSDDSDMDDEQMMALDPHLTKIFQQRSQVTNNKKDREGAKQTVVQFKSRVLDLLSIYMEKKYSDQLTLQVILPVLRRIRANGNKQVADKSFKLLKTYFDVRSHHKAPLPKPNEPESVWEILKGIHEEAKMGGGSNLHATACSSASIHMTKILVGLDRNNYGRVVDVYAETQKVWYMDKKSGIQPVLFTTFQNWSINGQKQGK</sequence>
<evidence type="ECO:0000313" key="5">
    <source>
        <dbReference type="EMBL" id="KAF2711450.1"/>
    </source>
</evidence>